<keyword evidence="9 14" id="KW-0408">Iron</keyword>
<keyword evidence="3 14" id="KW-0349">Heme</keyword>
<keyword evidence="17" id="KW-1185">Reference proteome</keyword>
<evidence type="ECO:0000256" key="1">
    <source>
        <dbReference type="ARBA" id="ARBA00004131"/>
    </source>
</evidence>
<organism evidence="16 17">
    <name type="scientific">Porites evermanni</name>
    <dbReference type="NCBI Taxonomy" id="104178"/>
    <lineage>
        <taxon>Eukaryota</taxon>
        <taxon>Metazoa</taxon>
        <taxon>Cnidaria</taxon>
        <taxon>Anthozoa</taxon>
        <taxon>Hexacorallia</taxon>
        <taxon>Scleractinia</taxon>
        <taxon>Fungiina</taxon>
        <taxon>Poritidae</taxon>
        <taxon>Porites</taxon>
    </lineage>
</organism>
<evidence type="ECO:0000256" key="10">
    <source>
        <dbReference type="ARBA" id="ARBA00023136"/>
    </source>
</evidence>
<dbReference type="InterPro" id="IPR036400">
    <property type="entry name" value="Cyt_B5-like_heme/steroid_sf"/>
</dbReference>
<evidence type="ECO:0000256" key="14">
    <source>
        <dbReference type="RuleBase" id="RU362121"/>
    </source>
</evidence>
<evidence type="ECO:0000256" key="13">
    <source>
        <dbReference type="ARBA" id="ARBA00039806"/>
    </source>
</evidence>
<evidence type="ECO:0000256" key="4">
    <source>
        <dbReference type="ARBA" id="ARBA00022692"/>
    </source>
</evidence>
<dbReference type="PANTHER" id="PTHR19359">
    <property type="entry name" value="CYTOCHROME B5"/>
    <property type="match status" value="1"/>
</dbReference>
<dbReference type="Gene3D" id="3.10.120.10">
    <property type="entry name" value="Cytochrome b5-like heme/steroid binding domain"/>
    <property type="match status" value="1"/>
</dbReference>
<feature type="non-terminal residue" evidence="16">
    <location>
        <position position="110"/>
    </location>
</feature>
<comment type="similarity">
    <text evidence="12 14">Belongs to the cytochrome b5 family.</text>
</comment>
<protein>
    <recommendedName>
        <fullName evidence="13">Cytochrome b5</fullName>
    </recommendedName>
</protein>
<evidence type="ECO:0000313" key="17">
    <source>
        <dbReference type="Proteomes" id="UP001159427"/>
    </source>
</evidence>
<dbReference type="InterPro" id="IPR001199">
    <property type="entry name" value="Cyt_B5-like_heme/steroid-bd"/>
</dbReference>
<evidence type="ECO:0000256" key="8">
    <source>
        <dbReference type="ARBA" id="ARBA00022982"/>
    </source>
</evidence>
<evidence type="ECO:0000256" key="12">
    <source>
        <dbReference type="ARBA" id="ARBA00038168"/>
    </source>
</evidence>
<evidence type="ECO:0000256" key="9">
    <source>
        <dbReference type="ARBA" id="ARBA00023004"/>
    </source>
</evidence>
<dbReference type="PROSITE" id="PS50255">
    <property type="entry name" value="CYTOCHROME_B5_2"/>
    <property type="match status" value="1"/>
</dbReference>
<evidence type="ECO:0000256" key="6">
    <source>
        <dbReference type="ARBA" id="ARBA00022824"/>
    </source>
</evidence>
<dbReference type="PROSITE" id="PS00191">
    <property type="entry name" value="CYTOCHROME_B5_1"/>
    <property type="match status" value="1"/>
</dbReference>
<accession>A0ABN8PEZ4</accession>
<keyword evidence="7" id="KW-0492">Microsome</keyword>
<dbReference type="SMART" id="SM01117">
    <property type="entry name" value="Cyt-b5"/>
    <property type="match status" value="1"/>
</dbReference>
<keyword evidence="10" id="KW-0472">Membrane</keyword>
<proteinExistence type="inferred from homology"/>
<evidence type="ECO:0000259" key="15">
    <source>
        <dbReference type="PROSITE" id="PS50255"/>
    </source>
</evidence>
<feature type="domain" description="Cytochrome b5 heme-binding" evidence="15">
    <location>
        <begin position="22"/>
        <end position="98"/>
    </location>
</feature>
<keyword evidence="4" id="KW-0812">Transmembrane</keyword>
<keyword evidence="5 14" id="KW-0479">Metal-binding</keyword>
<keyword evidence="8" id="KW-0249">Electron transport</keyword>
<dbReference type="EMBL" id="CALNXI010000838">
    <property type="protein sequence ID" value="CAH3142517.1"/>
    <property type="molecule type" value="Genomic_DNA"/>
</dbReference>
<sequence length="110" mass="12243">TTFVKGKEILSEQKEAMNPKEAKVFSLEEVSFHADQTSCWIVIKDGVYDMTDFVGEHPGGKEIMLEHAGLDATTVFQDIGHSAEALKILAKYYIGELREVRTLANTIPTL</sequence>
<evidence type="ECO:0000256" key="7">
    <source>
        <dbReference type="ARBA" id="ARBA00022848"/>
    </source>
</evidence>
<name>A0ABN8PEZ4_9CNID</name>
<evidence type="ECO:0000256" key="5">
    <source>
        <dbReference type="ARBA" id="ARBA00022723"/>
    </source>
</evidence>
<dbReference type="SUPFAM" id="SSF55856">
    <property type="entry name" value="Cytochrome b5-like heme/steroid binding domain"/>
    <property type="match status" value="1"/>
</dbReference>
<dbReference type="PRINTS" id="PR00363">
    <property type="entry name" value="CYTOCHROMEB5"/>
</dbReference>
<evidence type="ECO:0000313" key="16">
    <source>
        <dbReference type="EMBL" id="CAH3142517.1"/>
    </source>
</evidence>
<reference evidence="16 17" key="1">
    <citation type="submission" date="2022-05" db="EMBL/GenBank/DDBJ databases">
        <authorList>
            <consortium name="Genoscope - CEA"/>
            <person name="William W."/>
        </authorList>
    </citation>
    <scope>NUCLEOTIDE SEQUENCE [LARGE SCALE GENOMIC DNA]</scope>
</reference>
<dbReference type="Proteomes" id="UP001159427">
    <property type="component" value="Unassembled WGS sequence"/>
</dbReference>
<feature type="non-terminal residue" evidence="16">
    <location>
        <position position="1"/>
    </location>
</feature>
<keyword evidence="2" id="KW-0813">Transport</keyword>
<keyword evidence="6" id="KW-0256">Endoplasmic reticulum</keyword>
<evidence type="ECO:0000256" key="3">
    <source>
        <dbReference type="ARBA" id="ARBA00022617"/>
    </source>
</evidence>
<dbReference type="PANTHER" id="PTHR19359:SF150">
    <property type="entry name" value="CYTOCHROME B5"/>
    <property type="match status" value="1"/>
</dbReference>
<dbReference type="Pfam" id="PF00173">
    <property type="entry name" value="Cyt-b5"/>
    <property type="match status" value="1"/>
</dbReference>
<dbReference type="InterPro" id="IPR018506">
    <property type="entry name" value="Cyt_B5_heme-BS"/>
</dbReference>
<evidence type="ECO:0000256" key="2">
    <source>
        <dbReference type="ARBA" id="ARBA00022448"/>
    </source>
</evidence>
<comment type="subcellular location">
    <subcellularLocation>
        <location evidence="1">Endoplasmic reticulum membrane</location>
        <topology evidence="1">Single-pass membrane protein</topology>
        <orientation evidence="1">Cytoplasmic side</orientation>
    </subcellularLocation>
    <subcellularLocation>
        <location evidence="11">Microsome membrane</location>
        <topology evidence="11">Single-pass membrane protein</topology>
        <orientation evidence="11">Cytoplasmic side</orientation>
    </subcellularLocation>
</comment>
<evidence type="ECO:0000256" key="11">
    <source>
        <dbReference type="ARBA" id="ARBA00037877"/>
    </source>
</evidence>
<gene>
    <name evidence="16" type="ORF">PEVE_00042506</name>
</gene>
<dbReference type="InterPro" id="IPR050668">
    <property type="entry name" value="Cytochrome_b5"/>
</dbReference>
<comment type="caution">
    <text evidence="16">The sequence shown here is derived from an EMBL/GenBank/DDBJ whole genome shotgun (WGS) entry which is preliminary data.</text>
</comment>